<gene>
    <name evidence="4" type="ORF">AYBTSS11_LOCUS18391</name>
</gene>
<name>A0AA86VJH7_9FABA</name>
<dbReference type="GO" id="GO:0051117">
    <property type="term" value="F:ATPase binding"/>
    <property type="evidence" value="ECO:0007669"/>
    <property type="project" value="TreeGrafter"/>
</dbReference>
<protein>
    <recommendedName>
        <fullName evidence="3">ATP-dependent Clp protease proteolytic subunit</fullName>
    </recommendedName>
</protein>
<reference evidence="4" key="1">
    <citation type="submission" date="2023-10" db="EMBL/GenBank/DDBJ databases">
        <authorList>
            <person name="Domelevo Entfellner J.-B."/>
        </authorList>
    </citation>
    <scope>NUCLEOTIDE SEQUENCE</scope>
</reference>
<dbReference type="AlphaFoldDB" id="A0AA86VJH7"/>
<evidence type="ECO:0000256" key="2">
    <source>
        <dbReference type="ARBA" id="ARBA00062827"/>
    </source>
</evidence>
<dbReference type="InterPro" id="IPR029045">
    <property type="entry name" value="ClpP/crotonase-like_dom_sf"/>
</dbReference>
<organism evidence="4 5">
    <name type="scientific">Sphenostylis stenocarpa</name>
    <dbReference type="NCBI Taxonomy" id="92480"/>
    <lineage>
        <taxon>Eukaryota</taxon>
        <taxon>Viridiplantae</taxon>
        <taxon>Streptophyta</taxon>
        <taxon>Embryophyta</taxon>
        <taxon>Tracheophyta</taxon>
        <taxon>Spermatophyta</taxon>
        <taxon>Magnoliopsida</taxon>
        <taxon>eudicotyledons</taxon>
        <taxon>Gunneridae</taxon>
        <taxon>Pentapetalae</taxon>
        <taxon>rosids</taxon>
        <taxon>fabids</taxon>
        <taxon>Fabales</taxon>
        <taxon>Fabaceae</taxon>
        <taxon>Papilionoideae</taxon>
        <taxon>50 kb inversion clade</taxon>
        <taxon>NPAAA clade</taxon>
        <taxon>indigoferoid/millettioid clade</taxon>
        <taxon>Phaseoleae</taxon>
        <taxon>Sphenostylis</taxon>
    </lineage>
</organism>
<dbReference type="InterPro" id="IPR023562">
    <property type="entry name" value="ClpP/TepA"/>
</dbReference>
<dbReference type="FunFam" id="3.90.226.10:FF:000020">
    <property type="entry name" value="ATP-dependent Clp protease proteolytic subunit"/>
    <property type="match status" value="1"/>
</dbReference>
<dbReference type="SUPFAM" id="SSF52096">
    <property type="entry name" value="ClpP/crotonase"/>
    <property type="match status" value="1"/>
</dbReference>
<comment type="subunit">
    <text evidence="2">Component of the chloroplastic Clp protease core complex which consist of at least 16 proteins: CLPP4 (3 copies), CLPP5 (3 copies), CLPR4 (2 copies), ClpP1 (1 copy), CLPP6 (1 copy), CLPR2 (1 copy), CLPT1 (1 copy), CLPT2 (1 copy) and 3 copies of CLPP3 and/or CLPR1 and/or CLPR3. The core complex is organized in two heptameric rings, one containing CLPP3,4,5,6 in a 1:2:3:1 ratio and the other CLPP1 and CLPR1,2,3,4 in a 3:1:1:1:1 ratio.</text>
</comment>
<dbReference type="GO" id="GO:0006515">
    <property type="term" value="P:protein quality control for misfolded or incompletely synthesized proteins"/>
    <property type="evidence" value="ECO:0007669"/>
    <property type="project" value="TreeGrafter"/>
</dbReference>
<dbReference type="InterPro" id="IPR001907">
    <property type="entry name" value="ClpP"/>
</dbReference>
<dbReference type="Gene3D" id="3.90.226.10">
    <property type="entry name" value="2-enoyl-CoA Hydratase, Chain A, domain 1"/>
    <property type="match status" value="1"/>
</dbReference>
<dbReference type="CDD" id="cd07017">
    <property type="entry name" value="S14_ClpP_2"/>
    <property type="match status" value="1"/>
</dbReference>
<dbReference type="Proteomes" id="UP001189624">
    <property type="component" value="Chromosome 6"/>
</dbReference>
<dbReference type="PANTHER" id="PTHR10381:SF6">
    <property type="entry name" value="ATP-DEPENDENT CLP PROTEASE PROTEOLYTIC SUBUNIT-RELATED PROTEIN 3, CHLOROPLASTIC"/>
    <property type="match status" value="1"/>
</dbReference>
<comment type="similarity">
    <text evidence="1 3">Belongs to the peptidase S14 family.</text>
</comment>
<keyword evidence="5" id="KW-1185">Reference proteome</keyword>
<evidence type="ECO:0000313" key="5">
    <source>
        <dbReference type="Proteomes" id="UP001189624"/>
    </source>
</evidence>
<proteinExistence type="inferred from homology"/>
<dbReference type="GO" id="GO:0004252">
    <property type="term" value="F:serine-type endopeptidase activity"/>
    <property type="evidence" value="ECO:0007669"/>
    <property type="project" value="InterPro"/>
</dbReference>
<evidence type="ECO:0000256" key="3">
    <source>
        <dbReference type="RuleBase" id="RU003567"/>
    </source>
</evidence>
<dbReference type="PANTHER" id="PTHR10381">
    <property type="entry name" value="ATP-DEPENDENT CLP PROTEASE PROTEOLYTIC SUBUNIT"/>
    <property type="match status" value="1"/>
</dbReference>
<dbReference type="EMBL" id="OY731403">
    <property type="protein sequence ID" value="CAJ1960808.1"/>
    <property type="molecule type" value="Genomic_DNA"/>
</dbReference>
<evidence type="ECO:0000256" key="1">
    <source>
        <dbReference type="ARBA" id="ARBA00007039"/>
    </source>
</evidence>
<dbReference type="Gramene" id="rna-AYBTSS11_LOCUS18391">
    <property type="protein sequence ID" value="CAJ1960808.1"/>
    <property type="gene ID" value="gene-AYBTSS11_LOCUS18391"/>
</dbReference>
<evidence type="ECO:0000313" key="4">
    <source>
        <dbReference type="EMBL" id="CAJ1960808.1"/>
    </source>
</evidence>
<dbReference type="Pfam" id="PF00574">
    <property type="entry name" value="CLP_protease"/>
    <property type="match status" value="1"/>
</dbReference>
<dbReference type="GO" id="GO:0004176">
    <property type="term" value="F:ATP-dependent peptidase activity"/>
    <property type="evidence" value="ECO:0007669"/>
    <property type="project" value="InterPro"/>
</dbReference>
<accession>A0AA86VJH7</accession>
<dbReference type="GO" id="GO:0009368">
    <property type="term" value="C:endopeptidase Clp complex"/>
    <property type="evidence" value="ECO:0007669"/>
    <property type="project" value="TreeGrafter"/>
</dbReference>
<sequence>MIGEIAFWDDIGPTTEVQELRKNICNGQCECQREALLNPVVHSMIMAAYLRVPMLNFLQPSTATRTRCRNQRTSGSVRASTNRAKIPMTPLNPKDPFLSKLASVAASSPEMLLNPTRNSDTPPFLDIFDYPKLMATPAQVERSVSYNEHRPRRPPPDLPSLLLNGRIIYIGMPLVPAVTELIVAELMYLQYMDPKEPIYIYINSTGTTRDDGETVGMETEGFAIYDAMMQLKNEIHTVAVGAAIGQSCLLLSAGTPGKRFMMPNAKAMIQQPRVPSSGLMPASDVLIRAKEVIINRDNLVKLLAKHTGNSEETVAKVMKRPFYMDATKAKEFGVIDRVLWRGQEKIMADVATPEDWDKGAGIKVVDEF</sequence>
<dbReference type="GO" id="GO:0009532">
    <property type="term" value="C:plastid stroma"/>
    <property type="evidence" value="ECO:0007669"/>
    <property type="project" value="UniProtKB-ARBA"/>
</dbReference>
<dbReference type="PRINTS" id="PR00127">
    <property type="entry name" value="CLPPROTEASEP"/>
</dbReference>